<gene>
    <name evidence="3" type="ORF">ElyMa_003667500</name>
</gene>
<dbReference type="GO" id="GO:0030276">
    <property type="term" value="F:clathrin binding"/>
    <property type="evidence" value="ECO:0007669"/>
    <property type="project" value="TreeGrafter"/>
</dbReference>
<dbReference type="Gene3D" id="2.60.40.150">
    <property type="entry name" value="C2 domain"/>
    <property type="match status" value="2"/>
</dbReference>
<dbReference type="GO" id="GO:0017156">
    <property type="term" value="P:calcium-ion regulated exocytosis"/>
    <property type="evidence" value="ECO:0007669"/>
    <property type="project" value="TreeGrafter"/>
</dbReference>
<dbReference type="GO" id="GO:0005509">
    <property type="term" value="F:calcium ion binding"/>
    <property type="evidence" value="ECO:0007669"/>
    <property type="project" value="TreeGrafter"/>
</dbReference>
<dbReference type="GO" id="GO:0005544">
    <property type="term" value="F:calcium-dependent phospholipid binding"/>
    <property type="evidence" value="ECO:0007669"/>
    <property type="project" value="TreeGrafter"/>
</dbReference>
<evidence type="ECO:0000313" key="3">
    <source>
        <dbReference type="EMBL" id="GFR65757.1"/>
    </source>
</evidence>
<keyword evidence="4" id="KW-1185">Reference proteome</keyword>
<feature type="region of interest" description="Disordered" evidence="1">
    <location>
        <begin position="1"/>
        <end position="97"/>
    </location>
</feature>
<accession>A0AAV4EXL4</accession>
<dbReference type="GO" id="GO:0070382">
    <property type="term" value="C:exocytic vesicle"/>
    <property type="evidence" value="ECO:0007669"/>
    <property type="project" value="TreeGrafter"/>
</dbReference>
<evidence type="ECO:0000313" key="4">
    <source>
        <dbReference type="Proteomes" id="UP000762676"/>
    </source>
</evidence>
<feature type="domain" description="C2" evidence="2">
    <location>
        <begin position="95"/>
        <end position="237"/>
    </location>
</feature>
<dbReference type="SMART" id="SM00239">
    <property type="entry name" value="C2"/>
    <property type="match status" value="2"/>
</dbReference>
<organism evidence="3 4">
    <name type="scientific">Elysia marginata</name>
    <dbReference type="NCBI Taxonomy" id="1093978"/>
    <lineage>
        <taxon>Eukaryota</taxon>
        <taxon>Metazoa</taxon>
        <taxon>Spiralia</taxon>
        <taxon>Lophotrochozoa</taxon>
        <taxon>Mollusca</taxon>
        <taxon>Gastropoda</taxon>
        <taxon>Heterobranchia</taxon>
        <taxon>Euthyneura</taxon>
        <taxon>Panpulmonata</taxon>
        <taxon>Sacoglossa</taxon>
        <taxon>Placobranchoidea</taxon>
        <taxon>Plakobranchidae</taxon>
        <taxon>Elysia</taxon>
    </lineage>
</organism>
<name>A0AAV4EXL4_9GAST</name>
<reference evidence="3 4" key="1">
    <citation type="journal article" date="2021" name="Elife">
        <title>Chloroplast acquisition without the gene transfer in kleptoplastic sea slugs, Plakobranchus ocellatus.</title>
        <authorList>
            <person name="Maeda T."/>
            <person name="Takahashi S."/>
            <person name="Yoshida T."/>
            <person name="Shimamura S."/>
            <person name="Takaki Y."/>
            <person name="Nagai Y."/>
            <person name="Toyoda A."/>
            <person name="Suzuki Y."/>
            <person name="Arimoto A."/>
            <person name="Ishii H."/>
            <person name="Satoh N."/>
            <person name="Nishiyama T."/>
            <person name="Hasebe M."/>
            <person name="Maruyama T."/>
            <person name="Minagawa J."/>
            <person name="Obokata J."/>
            <person name="Shigenobu S."/>
        </authorList>
    </citation>
    <scope>NUCLEOTIDE SEQUENCE [LARGE SCALE GENOMIC DNA]</scope>
</reference>
<dbReference type="AlphaFoldDB" id="A0AAV4EXL4"/>
<protein>
    <submittedName>
        <fullName evidence="3">Synaptotagmin 47</fullName>
    </submittedName>
</protein>
<dbReference type="InterPro" id="IPR000008">
    <property type="entry name" value="C2_dom"/>
</dbReference>
<feature type="domain" description="C2" evidence="2">
    <location>
        <begin position="248"/>
        <end position="384"/>
    </location>
</feature>
<evidence type="ECO:0000256" key="1">
    <source>
        <dbReference type="SAM" id="MobiDB-lite"/>
    </source>
</evidence>
<dbReference type="CDD" id="cd00276">
    <property type="entry name" value="C2B_Synaptotagmin"/>
    <property type="match status" value="1"/>
</dbReference>
<dbReference type="PROSITE" id="PS50004">
    <property type="entry name" value="C2"/>
    <property type="match status" value="2"/>
</dbReference>
<dbReference type="GO" id="GO:0000149">
    <property type="term" value="F:SNARE binding"/>
    <property type="evidence" value="ECO:0007669"/>
    <property type="project" value="TreeGrafter"/>
</dbReference>
<dbReference type="InterPro" id="IPR035892">
    <property type="entry name" value="C2_domain_sf"/>
</dbReference>
<dbReference type="GO" id="GO:0001786">
    <property type="term" value="F:phosphatidylserine binding"/>
    <property type="evidence" value="ECO:0007669"/>
    <property type="project" value="TreeGrafter"/>
</dbReference>
<comment type="caution">
    <text evidence="3">The sequence shown here is derived from an EMBL/GenBank/DDBJ whole genome shotgun (WGS) entry which is preliminary data.</text>
</comment>
<proteinExistence type="predicted"/>
<dbReference type="SUPFAM" id="SSF49562">
    <property type="entry name" value="C2 domain (Calcium/lipid-binding domain, CaLB)"/>
    <property type="match status" value="2"/>
</dbReference>
<feature type="compositionally biased region" description="Polar residues" evidence="1">
    <location>
        <begin position="85"/>
        <end position="97"/>
    </location>
</feature>
<dbReference type="GO" id="GO:0005886">
    <property type="term" value="C:plasma membrane"/>
    <property type="evidence" value="ECO:0007669"/>
    <property type="project" value="TreeGrafter"/>
</dbReference>
<dbReference type="Pfam" id="PF00168">
    <property type="entry name" value="C2"/>
    <property type="match status" value="2"/>
</dbReference>
<dbReference type="Proteomes" id="UP000762676">
    <property type="component" value="Unassembled WGS sequence"/>
</dbReference>
<dbReference type="PANTHER" id="PTHR10024">
    <property type="entry name" value="SYNAPTOTAGMIN"/>
    <property type="match status" value="1"/>
</dbReference>
<sequence>MDDPIFEKVTANGKGHGQGKGHNGHAHGPVPKARVLGSVSSYHNNNKALRDSSEPSDWSDVSAPEMIEMKHETQTKSRKSSRTSDYGSSASSITSPAQPESRLAYGLTFDRSHGRLYIRVIQLGNFRVTDPDGALSPYVKVRVYRTPRHFFTFKLKTVKELPLNQLEAEMQTRIQRRTDNPVFNEYFEMVVEDPDVAAYTVKFLVCDYDKFSRHVVVGEVTVELSKVDLSSAEEILFNDLIERHHEDNLGELHVALMYLPTAEKLSVSILNAKGLCALEAPKKHTDAVVKLVLMYDGRPLKKTKTSPKTNDSNPVFNETFVFDVPAYQLDKVYFHLAVIAIEKDREDGRHLLGRIYIGVNFDADAKAQWLEMVHNARKQVACWHRLQS</sequence>
<feature type="compositionally biased region" description="Polar residues" evidence="1">
    <location>
        <begin position="38"/>
        <end position="47"/>
    </location>
</feature>
<dbReference type="EMBL" id="BMAT01007500">
    <property type="protein sequence ID" value="GFR65757.1"/>
    <property type="molecule type" value="Genomic_DNA"/>
</dbReference>
<evidence type="ECO:0000259" key="2">
    <source>
        <dbReference type="PROSITE" id="PS50004"/>
    </source>
</evidence>